<evidence type="ECO:0000313" key="3">
    <source>
        <dbReference type="EMBL" id="KAI3876145.1"/>
    </source>
</evidence>
<dbReference type="InterPro" id="IPR046960">
    <property type="entry name" value="PPR_At4g14850-like_plant"/>
</dbReference>
<name>A0AAD4S8W4_9MAGN</name>
<dbReference type="Gene3D" id="1.25.40.10">
    <property type="entry name" value="Tetratricopeptide repeat domain"/>
    <property type="match status" value="1"/>
</dbReference>
<dbReference type="PROSITE" id="PS51375">
    <property type="entry name" value="PPR"/>
    <property type="match status" value="2"/>
</dbReference>
<comment type="caution">
    <text evidence="3">The sequence shown here is derived from an EMBL/GenBank/DDBJ whole genome shotgun (WGS) entry which is preliminary data.</text>
</comment>
<feature type="repeat" description="PPR" evidence="2">
    <location>
        <begin position="57"/>
        <end position="87"/>
    </location>
</feature>
<reference evidence="3" key="1">
    <citation type="submission" date="2022-04" db="EMBL/GenBank/DDBJ databases">
        <title>A functionally conserved STORR gene fusion in Papaver species that diverged 16.8 million years ago.</title>
        <authorList>
            <person name="Catania T."/>
        </authorList>
    </citation>
    <scope>NUCLEOTIDE SEQUENCE</scope>
    <source>
        <strain evidence="3">S-188037</strain>
    </source>
</reference>
<dbReference type="PANTHER" id="PTHR47926">
    <property type="entry name" value="PENTATRICOPEPTIDE REPEAT-CONTAINING PROTEIN"/>
    <property type="match status" value="1"/>
</dbReference>
<gene>
    <name evidence="3" type="ORF">MKW98_029097</name>
</gene>
<protein>
    <recommendedName>
        <fullName evidence="5">Pentatricopeptide repeat-containing protein</fullName>
    </recommendedName>
</protein>
<dbReference type="GO" id="GO:0009451">
    <property type="term" value="P:RNA modification"/>
    <property type="evidence" value="ECO:0007669"/>
    <property type="project" value="InterPro"/>
</dbReference>
<proteinExistence type="predicted"/>
<dbReference type="Proteomes" id="UP001202328">
    <property type="component" value="Unassembled WGS sequence"/>
</dbReference>
<dbReference type="GO" id="GO:0003723">
    <property type="term" value="F:RNA binding"/>
    <property type="evidence" value="ECO:0007669"/>
    <property type="project" value="InterPro"/>
</dbReference>
<sequence length="110" mass="12289">MYAKCGDISNAKRIFERRGSRNDVCWNTMITGLAVHGRSREALELFSQIEESSEKPNSVSFLSVLSACAHGGFTDEGLQIFSKMKEKYGLEAGIEHYGLIFHGVFINLIK</sequence>
<feature type="repeat" description="PPR" evidence="2">
    <location>
        <begin position="22"/>
        <end position="56"/>
    </location>
</feature>
<evidence type="ECO:0008006" key="5">
    <source>
        <dbReference type="Google" id="ProtNLM"/>
    </source>
</evidence>
<dbReference type="PANTHER" id="PTHR47926:SF484">
    <property type="entry name" value="PENTATRICOPEPTIDE REPEAT-CONTAINING PROTEIN"/>
    <property type="match status" value="1"/>
</dbReference>
<evidence type="ECO:0000256" key="1">
    <source>
        <dbReference type="ARBA" id="ARBA00022737"/>
    </source>
</evidence>
<evidence type="ECO:0000256" key="2">
    <source>
        <dbReference type="PROSITE-ProRule" id="PRU00708"/>
    </source>
</evidence>
<accession>A0AAD4S8W4</accession>
<dbReference type="AlphaFoldDB" id="A0AAD4S8W4"/>
<dbReference type="InterPro" id="IPR002885">
    <property type="entry name" value="PPR_rpt"/>
</dbReference>
<dbReference type="EMBL" id="JAJJMB010012509">
    <property type="protein sequence ID" value="KAI3876145.1"/>
    <property type="molecule type" value="Genomic_DNA"/>
</dbReference>
<dbReference type="Pfam" id="PF13041">
    <property type="entry name" value="PPR_2"/>
    <property type="match status" value="1"/>
</dbReference>
<keyword evidence="1" id="KW-0677">Repeat</keyword>
<evidence type="ECO:0000313" key="4">
    <source>
        <dbReference type="Proteomes" id="UP001202328"/>
    </source>
</evidence>
<dbReference type="NCBIfam" id="TIGR00756">
    <property type="entry name" value="PPR"/>
    <property type="match status" value="2"/>
</dbReference>
<keyword evidence="4" id="KW-1185">Reference proteome</keyword>
<organism evidence="3 4">
    <name type="scientific">Papaver atlanticum</name>
    <dbReference type="NCBI Taxonomy" id="357466"/>
    <lineage>
        <taxon>Eukaryota</taxon>
        <taxon>Viridiplantae</taxon>
        <taxon>Streptophyta</taxon>
        <taxon>Embryophyta</taxon>
        <taxon>Tracheophyta</taxon>
        <taxon>Spermatophyta</taxon>
        <taxon>Magnoliopsida</taxon>
        <taxon>Ranunculales</taxon>
        <taxon>Papaveraceae</taxon>
        <taxon>Papaveroideae</taxon>
        <taxon>Papaver</taxon>
    </lineage>
</organism>
<dbReference type="FunFam" id="1.25.40.10:FF:000031">
    <property type="entry name" value="Pentatricopeptide repeat-containing protein mitochondrial"/>
    <property type="match status" value="1"/>
</dbReference>
<dbReference type="InterPro" id="IPR011990">
    <property type="entry name" value="TPR-like_helical_dom_sf"/>
</dbReference>